<dbReference type="AlphaFoldDB" id="A0A1Y1HQY3"/>
<protein>
    <submittedName>
        <fullName evidence="1">Uncharacterized protein</fullName>
    </submittedName>
</protein>
<dbReference type="EMBL" id="DF237018">
    <property type="protein sequence ID" value="GAQ81045.1"/>
    <property type="molecule type" value="Genomic_DNA"/>
</dbReference>
<accession>A0A1Y1HQY3</accession>
<keyword evidence="2" id="KW-1185">Reference proteome</keyword>
<evidence type="ECO:0000313" key="1">
    <source>
        <dbReference type="EMBL" id="GAQ81045.1"/>
    </source>
</evidence>
<dbReference type="Proteomes" id="UP000054558">
    <property type="component" value="Unassembled WGS sequence"/>
</dbReference>
<evidence type="ECO:0000313" key="2">
    <source>
        <dbReference type="Proteomes" id="UP000054558"/>
    </source>
</evidence>
<reference evidence="1 2" key="1">
    <citation type="journal article" date="2014" name="Nat. Commun.">
        <title>Klebsormidium flaccidum genome reveals primary factors for plant terrestrial adaptation.</title>
        <authorList>
            <person name="Hori K."/>
            <person name="Maruyama F."/>
            <person name="Fujisawa T."/>
            <person name="Togashi T."/>
            <person name="Yamamoto N."/>
            <person name="Seo M."/>
            <person name="Sato S."/>
            <person name="Yamada T."/>
            <person name="Mori H."/>
            <person name="Tajima N."/>
            <person name="Moriyama T."/>
            <person name="Ikeuchi M."/>
            <person name="Watanabe M."/>
            <person name="Wada H."/>
            <person name="Kobayashi K."/>
            <person name="Saito M."/>
            <person name="Masuda T."/>
            <person name="Sasaki-Sekimoto Y."/>
            <person name="Mashiguchi K."/>
            <person name="Awai K."/>
            <person name="Shimojima M."/>
            <person name="Masuda S."/>
            <person name="Iwai M."/>
            <person name="Nobusawa T."/>
            <person name="Narise T."/>
            <person name="Kondo S."/>
            <person name="Saito H."/>
            <person name="Sato R."/>
            <person name="Murakawa M."/>
            <person name="Ihara Y."/>
            <person name="Oshima-Yamada Y."/>
            <person name="Ohtaka K."/>
            <person name="Satoh M."/>
            <person name="Sonobe K."/>
            <person name="Ishii M."/>
            <person name="Ohtani R."/>
            <person name="Kanamori-Sato M."/>
            <person name="Honoki R."/>
            <person name="Miyazaki D."/>
            <person name="Mochizuki H."/>
            <person name="Umetsu J."/>
            <person name="Higashi K."/>
            <person name="Shibata D."/>
            <person name="Kamiya Y."/>
            <person name="Sato N."/>
            <person name="Nakamura Y."/>
            <person name="Tabata S."/>
            <person name="Ida S."/>
            <person name="Kurokawa K."/>
            <person name="Ohta H."/>
        </authorList>
    </citation>
    <scope>NUCLEOTIDE SEQUENCE [LARGE SCALE GENOMIC DNA]</scope>
    <source>
        <strain evidence="1 2">NIES-2285</strain>
    </source>
</reference>
<proteinExistence type="predicted"/>
<dbReference type="OrthoDB" id="432970at2759"/>
<sequence>MSEGFMQPTFSNTDSPFPRFLPHTFSKLTLREMAQRLTEEGPVELDLHKPESSAWLKNILKQARNKDFETRCFALSRFRAVLNSMVINKGHALCAGFAAYVLEEGILEEVIRNLRAAQSEGDFYVFPKIEFRDLMINQRSFTLSKVEICFRLLHVLILDTRTARFVLKAIPNLLSILEGAYFSLSLRFSHEGLELPDNTAELELLREGVKASSLSVLVSLVNCTEKCRDKISSRKVFLQHILRDSVADTEFSGRIIECAIPFFNDLSSSCDLSQFLDETIRLTLKGLTVLDSATLLKMTVSLIGKAMKEHINEVIEKLYELRANGRVKHEVPALLGVASCPDLDETTRALVYMLLANLNEQFEMIFDQTRPFSLTPAQEEKLEKLVAAYPQAVARREQLSRVLRAAEIQSAGEHGMKSTPGTPATIFQAASKSLLEYVRDKAYFPGVPATDPKARKKPCRKCSRSSCSRVESAPCEFKVCSGCRLAVYCSKEGGCGMGTDARHCFTSLVFSDWIG</sequence>
<name>A0A1Y1HQY3_KLENI</name>
<gene>
    <name evidence="1" type="ORF">KFL_000690235</name>
</gene>
<organism evidence="1 2">
    <name type="scientific">Klebsormidium nitens</name>
    <name type="common">Green alga</name>
    <name type="synonym">Ulothrix nitens</name>
    <dbReference type="NCBI Taxonomy" id="105231"/>
    <lineage>
        <taxon>Eukaryota</taxon>
        <taxon>Viridiplantae</taxon>
        <taxon>Streptophyta</taxon>
        <taxon>Klebsormidiophyceae</taxon>
        <taxon>Klebsormidiales</taxon>
        <taxon>Klebsormidiaceae</taxon>
        <taxon>Klebsormidium</taxon>
    </lineage>
</organism>